<dbReference type="Proteomes" id="UP001497700">
    <property type="component" value="Unassembled WGS sequence"/>
</dbReference>
<reference evidence="1 2" key="1">
    <citation type="journal article" date="2022" name="New Phytol.">
        <title>Ecological generalism drives hyperdiversity of secondary metabolite gene clusters in xylarialean endophytes.</title>
        <authorList>
            <person name="Franco M.E.E."/>
            <person name="Wisecaver J.H."/>
            <person name="Arnold A.E."/>
            <person name="Ju Y.M."/>
            <person name="Slot J.C."/>
            <person name="Ahrendt S."/>
            <person name="Moore L.P."/>
            <person name="Eastman K.E."/>
            <person name="Scott K."/>
            <person name="Konkel Z."/>
            <person name="Mondo S.J."/>
            <person name="Kuo A."/>
            <person name="Hayes R.D."/>
            <person name="Haridas S."/>
            <person name="Andreopoulos B."/>
            <person name="Riley R."/>
            <person name="LaButti K."/>
            <person name="Pangilinan J."/>
            <person name="Lipzen A."/>
            <person name="Amirebrahimi M."/>
            <person name="Yan J."/>
            <person name="Adam C."/>
            <person name="Keymanesh K."/>
            <person name="Ng V."/>
            <person name="Louie K."/>
            <person name="Northen T."/>
            <person name="Drula E."/>
            <person name="Henrissat B."/>
            <person name="Hsieh H.M."/>
            <person name="Youens-Clark K."/>
            <person name="Lutzoni F."/>
            <person name="Miadlikowska J."/>
            <person name="Eastwood D.C."/>
            <person name="Hamelin R.C."/>
            <person name="Grigoriev I.V."/>
            <person name="U'Ren J.M."/>
        </authorList>
    </citation>
    <scope>NUCLEOTIDE SEQUENCE [LARGE SCALE GENOMIC DNA]</scope>
    <source>
        <strain evidence="1 2">CBS 119005</strain>
    </source>
</reference>
<organism evidence="1 2">
    <name type="scientific">Hypoxylon rubiginosum</name>
    <dbReference type="NCBI Taxonomy" id="110542"/>
    <lineage>
        <taxon>Eukaryota</taxon>
        <taxon>Fungi</taxon>
        <taxon>Dikarya</taxon>
        <taxon>Ascomycota</taxon>
        <taxon>Pezizomycotina</taxon>
        <taxon>Sordariomycetes</taxon>
        <taxon>Xylariomycetidae</taxon>
        <taxon>Xylariales</taxon>
        <taxon>Hypoxylaceae</taxon>
        <taxon>Hypoxylon</taxon>
    </lineage>
</organism>
<keyword evidence="2" id="KW-1185">Reference proteome</keyword>
<proteinExistence type="predicted"/>
<evidence type="ECO:0000313" key="2">
    <source>
        <dbReference type="Proteomes" id="UP001497700"/>
    </source>
</evidence>
<sequence>MTTSAGSTTRQISKWKYECPRYICPFCRNSCSKYPSIALLQRHVSDQHTDEPPNHPLLQEEISSKRQDDGREILDHP</sequence>
<gene>
    <name evidence="1" type="ORF">F4820DRAFT_428475</name>
</gene>
<accession>A0ACB9YV10</accession>
<dbReference type="EMBL" id="MU393513">
    <property type="protein sequence ID" value="KAI4863043.1"/>
    <property type="molecule type" value="Genomic_DNA"/>
</dbReference>
<protein>
    <submittedName>
        <fullName evidence="1">Uncharacterized protein</fullName>
    </submittedName>
</protein>
<name>A0ACB9YV10_9PEZI</name>
<evidence type="ECO:0000313" key="1">
    <source>
        <dbReference type="EMBL" id="KAI4863043.1"/>
    </source>
</evidence>
<comment type="caution">
    <text evidence="1">The sequence shown here is derived from an EMBL/GenBank/DDBJ whole genome shotgun (WGS) entry which is preliminary data.</text>
</comment>